<feature type="coiled-coil region" evidence="1">
    <location>
        <begin position="3"/>
        <end position="68"/>
    </location>
</feature>
<feature type="domain" description="NID" evidence="2">
    <location>
        <begin position="119"/>
        <end position="206"/>
    </location>
</feature>
<organism evidence="3">
    <name type="scientific">Aquarana catesbeiana</name>
    <name type="common">American bullfrog</name>
    <name type="synonym">Rana catesbeiana</name>
    <dbReference type="NCBI Taxonomy" id="8400"/>
    <lineage>
        <taxon>Eukaryota</taxon>
        <taxon>Metazoa</taxon>
        <taxon>Chordata</taxon>
        <taxon>Craniata</taxon>
        <taxon>Vertebrata</taxon>
        <taxon>Euteleostomi</taxon>
        <taxon>Amphibia</taxon>
        <taxon>Batrachia</taxon>
        <taxon>Anura</taxon>
        <taxon>Neobatrachia</taxon>
        <taxon>Ranoidea</taxon>
        <taxon>Ranidae</taxon>
        <taxon>Aquarana</taxon>
    </lineage>
</organism>
<dbReference type="PANTHER" id="PTHR15225">
    <property type="entry name" value="INTERFERON-INDUCED PROTEIN 35/NMI N-MYC/STAT INTERACTING PROTEIN"/>
    <property type="match status" value="1"/>
</dbReference>
<keyword evidence="1" id="KW-0175">Coiled coil</keyword>
<dbReference type="SUPFAM" id="SSF54928">
    <property type="entry name" value="RNA-binding domain, RBD"/>
    <property type="match status" value="1"/>
</dbReference>
<sequence>MSMDDLQTLQEELEQLKKQCEQAAKQKTFKKIEKQKANEKCDELEKELDEVEATRKKLQDALKEQQARFKVNSQLPAKNINFKETLTTAENRSDDEPMDITYTCYLTSGRPFILGAGQALLTFEEERVARSVIAKKRHSLEGIDGGRNVEALQPQLDKSVKFEVRMDISRKKLKISNLPEDIPEETLKDKVELTFYKSSIGGAEIEEVEYDRNDNTAYVTYLQNGVAQRVLKSPWHQFMAGEVTCEVEVMPCVKIELNKLQMFFAASPRSVLLTGIKNVDEDGDDVQDLIQIHFQKESNGGGEVESTEFCQDKGKTLIFEEDLK</sequence>
<dbReference type="InterPro" id="IPR035979">
    <property type="entry name" value="RBD_domain_sf"/>
</dbReference>
<gene>
    <name evidence="3" type="primary">NMI</name>
</gene>
<reference evidence="3" key="1">
    <citation type="submission" date="2009-04" db="EMBL/GenBank/DDBJ databases">
        <title>Rana catesbeiana ESTs and full-length cDNAs.</title>
        <authorList>
            <person name="Helbing C.C."/>
            <person name="Veldhoen N."/>
            <person name="Leong J."/>
            <person name="Koop B.F."/>
        </authorList>
    </citation>
    <scope>NUCLEOTIDE SEQUENCE</scope>
    <source>
        <tissue evidence="3">Mixed tissue</tissue>
    </source>
</reference>
<dbReference type="GO" id="GO:0005737">
    <property type="term" value="C:cytoplasm"/>
    <property type="evidence" value="ECO:0007669"/>
    <property type="project" value="TreeGrafter"/>
</dbReference>
<dbReference type="AlphaFoldDB" id="C1C3Q6"/>
<accession>C1C3Q6</accession>
<dbReference type="InterPro" id="IPR009909">
    <property type="entry name" value="Nmi/IFP35_dom"/>
</dbReference>
<protein>
    <submittedName>
        <fullName evidence="3">N-myc-interactor</fullName>
    </submittedName>
</protein>
<evidence type="ECO:0000259" key="2">
    <source>
        <dbReference type="Pfam" id="PF07292"/>
    </source>
</evidence>
<proteinExistence type="evidence at transcript level"/>
<dbReference type="InterPro" id="IPR012677">
    <property type="entry name" value="Nucleotide-bd_a/b_plait_sf"/>
</dbReference>
<dbReference type="Pfam" id="PF07292">
    <property type="entry name" value="NID"/>
    <property type="match status" value="2"/>
</dbReference>
<name>C1C3Q6_AQUCT</name>
<evidence type="ECO:0000313" key="3">
    <source>
        <dbReference type="EMBL" id="ACO51616.1"/>
    </source>
</evidence>
<dbReference type="PANTHER" id="PTHR15225:SF4">
    <property type="entry name" value="N-MYC-INTERACTOR"/>
    <property type="match status" value="1"/>
</dbReference>
<dbReference type="EMBL" id="BT081485">
    <property type="protein sequence ID" value="ACO51616.1"/>
    <property type="molecule type" value="mRNA"/>
</dbReference>
<dbReference type="Gene3D" id="3.30.70.330">
    <property type="match status" value="1"/>
</dbReference>
<dbReference type="GO" id="GO:0003676">
    <property type="term" value="F:nucleic acid binding"/>
    <property type="evidence" value="ECO:0007669"/>
    <property type="project" value="InterPro"/>
</dbReference>
<feature type="domain" description="NID" evidence="2">
    <location>
        <begin position="217"/>
        <end position="306"/>
    </location>
</feature>
<evidence type="ECO:0000256" key="1">
    <source>
        <dbReference type="SAM" id="Coils"/>
    </source>
</evidence>